<dbReference type="CDD" id="cd00310">
    <property type="entry name" value="ATP-synt_Fo_a_6"/>
    <property type="match status" value="1"/>
</dbReference>
<dbReference type="PANTHER" id="PTHR11410">
    <property type="entry name" value="ATP SYNTHASE SUBUNIT A"/>
    <property type="match status" value="1"/>
</dbReference>
<feature type="chain" id="PRO_5015648677" description="ATP synthase subunit a" evidence="13">
    <location>
        <begin position="26"/>
        <end position="398"/>
    </location>
</feature>
<keyword evidence="10 11" id="KW-0066">ATP synthesis</keyword>
<feature type="transmembrane region" description="Helical" evidence="11">
    <location>
        <begin position="353"/>
        <end position="372"/>
    </location>
</feature>
<dbReference type="Pfam" id="PF00119">
    <property type="entry name" value="ATP-synt_A"/>
    <property type="match status" value="1"/>
</dbReference>
<evidence type="ECO:0000256" key="12">
    <source>
        <dbReference type="RuleBase" id="RU000483"/>
    </source>
</evidence>
<gene>
    <name evidence="11" type="primary">atpB</name>
    <name evidence="14" type="ORF">BST83_16485</name>
</gene>
<keyword evidence="9 11" id="KW-0472">Membrane</keyword>
<dbReference type="GO" id="GO:0046933">
    <property type="term" value="F:proton-transporting ATP synthase activity, rotational mechanism"/>
    <property type="evidence" value="ECO:0007669"/>
    <property type="project" value="UniProtKB-UniRule"/>
</dbReference>
<dbReference type="PANTHER" id="PTHR11410:SF0">
    <property type="entry name" value="ATP SYNTHASE SUBUNIT A"/>
    <property type="match status" value="1"/>
</dbReference>
<evidence type="ECO:0000256" key="11">
    <source>
        <dbReference type="HAMAP-Rule" id="MF_01393"/>
    </source>
</evidence>
<accession>A0A2S7L0Y5</accession>
<name>A0A2S7L0Y5_9FLAO</name>
<evidence type="ECO:0000313" key="15">
    <source>
        <dbReference type="Proteomes" id="UP000239522"/>
    </source>
</evidence>
<keyword evidence="3 11" id="KW-0813">Transport</keyword>
<evidence type="ECO:0000313" key="14">
    <source>
        <dbReference type="EMBL" id="PQB08541.1"/>
    </source>
</evidence>
<dbReference type="EMBL" id="MQUA01000013">
    <property type="protein sequence ID" value="PQB08541.1"/>
    <property type="molecule type" value="Genomic_DNA"/>
</dbReference>
<evidence type="ECO:0000256" key="8">
    <source>
        <dbReference type="ARBA" id="ARBA00023065"/>
    </source>
</evidence>
<feature type="signal peptide" evidence="13">
    <location>
        <begin position="1"/>
        <end position="25"/>
    </location>
</feature>
<keyword evidence="4 11" id="KW-0138">CF(0)</keyword>
<sequence>MKIAQKTIKFLTVAIIAFSSATIFATNTDKKHDNQNDGDRVNTKSEVDAYIMHHIKDSHDFSLFSYTSDAGERKHFGFPLPIILWTSEGLVNFMSSEFHHNDDGHVIFEKKGLKFAKVHSKILELDTDASTVSFDETHHATNARKVLDFSITKSVVGILLIGFLLLFWFSRLANQYKTKQVPTGFARVLEPLVLYVRDEIARPNIGDKHYRRFTGYLLTVFFFIWVLNLAGLTPLGFNVTGQLAVTACLAIFTLIIYTVSGNKEYWMHMIWMPGVPILIRPILAVIELAGALIIKPFSLLVRLFANISAGHIVVMSLIAIMFTLKESLGVVGATGLSLVLSFFITLIEVLVAFLQAYIFTMLSALFIGMAVAEHDHDHKHDKKGHEIPDAEDVRADFI</sequence>
<dbReference type="Gene3D" id="1.20.120.220">
    <property type="entry name" value="ATP synthase, F0 complex, subunit A"/>
    <property type="match status" value="1"/>
</dbReference>
<comment type="similarity">
    <text evidence="2 11 12">Belongs to the ATPase A chain family.</text>
</comment>
<dbReference type="AlphaFoldDB" id="A0A2S7L0Y5"/>
<dbReference type="OrthoDB" id="9809130at2"/>
<evidence type="ECO:0000256" key="10">
    <source>
        <dbReference type="ARBA" id="ARBA00023310"/>
    </source>
</evidence>
<dbReference type="GO" id="GO:0045259">
    <property type="term" value="C:proton-transporting ATP synthase complex"/>
    <property type="evidence" value="ECO:0007669"/>
    <property type="project" value="UniProtKB-KW"/>
</dbReference>
<comment type="function">
    <text evidence="11 12">Key component of the proton channel; it plays a direct role in the translocation of protons across the membrane.</text>
</comment>
<feature type="transmembrane region" description="Helical" evidence="11">
    <location>
        <begin position="328"/>
        <end position="347"/>
    </location>
</feature>
<evidence type="ECO:0000256" key="7">
    <source>
        <dbReference type="ARBA" id="ARBA00022989"/>
    </source>
</evidence>
<keyword evidence="7 11" id="KW-1133">Transmembrane helix</keyword>
<feature type="transmembrane region" description="Helical" evidence="11">
    <location>
        <begin position="239"/>
        <end position="259"/>
    </location>
</feature>
<keyword evidence="5 11" id="KW-0812">Transmembrane</keyword>
<keyword evidence="13" id="KW-0732">Signal</keyword>
<feature type="transmembrane region" description="Helical" evidence="11">
    <location>
        <begin position="213"/>
        <end position="233"/>
    </location>
</feature>
<dbReference type="GO" id="GO:0005886">
    <property type="term" value="C:plasma membrane"/>
    <property type="evidence" value="ECO:0007669"/>
    <property type="project" value="UniProtKB-SubCell"/>
</dbReference>
<protein>
    <recommendedName>
        <fullName evidence="11 12">ATP synthase subunit a</fullName>
    </recommendedName>
    <alternativeName>
        <fullName evidence="11">ATP synthase F0 sector subunit a</fullName>
    </alternativeName>
    <alternativeName>
        <fullName evidence="11">F-ATPase subunit 6</fullName>
    </alternativeName>
</protein>
<dbReference type="InterPro" id="IPR045083">
    <property type="entry name" value="ATP_synth_F0_asu_bact/mt"/>
</dbReference>
<feature type="transmembrane region" description="Helical" evidence="11">
    <location>
        <begin position="271"/>
        <end position="294"/>
    </location>
</feature>
<keyword evidence="11" id="KW-1003">Cell membrane</keyword>
<feature type="transmembrane region" description="Helical" evidence="11">
    <location>
        <begin position="300"/>
        <end position="321"/>
    </location>
</feature>
<reference evidence="14 15" key="1">
    <citation type="submission" date="2016-11" db="EMBL/GenBank/DDBJ databases">
        <title>Trade-off between light-utilization and light-protection in marine flavobacteria.</title>
        <authorList>
            <person name="Kumagai Y."/>
        </authorList>
    </citation>
    <scope>NUCLEOTIDE SEQUENCE [LARGE SCALE GENOMIC DNA]</scope>
    <source>
        <strain evidence="14 15">ATCC 700397</strain>
    </source>
</reference>
<comment type="caution">
    <text evidence="14">The sequence shown here is derived from an EMBL/GenBank/DDBJ whole genome shotgun (WGS) entry which is preliminary data.</text>
</comment>
<keyword evidence="8 11" id="KW-0406">Ion transport</keyword>
<dbReference type="InterPro" id="IPR035908">
    <property type="entry name" value="F0_ATP_A_sf"/>
</dbReference>
<evidence type="ECO:0000256" key="4">
    <source>
        <dbReference type="ARBA" id="ARBA00022547"/>
    </source>
</evidence>
<dbReference type="RefSeq" id="WP_104810731.1">
    <property type="nucleotide sequence ID" value="NZ_MQUA01000013.1"/>
</dbReference>
<dbReference type="NCBIfam" id="TIGR01131">
    <property type="entry name" value="ATP_synt_6_or_A"/>
    <property type="match status" value="1"/>
</dbReference>
<dbReference type="InterPro" id="IPR000568">
    <property type="entry name" value="ATP_synth_F0_asu"/>
</dbReference>
<dbReference type="HAMAP" id="MF_01393">
    <property type="entry name" value="ATP_synth_a_bact"/>
    <property type="match status" value="1"/>
</dbReference>
<comment type="subcellular location">
    <subcellularLocation>
        <location evidence="11 12">Cell membrane</location>
        <topology evidence="11 12">Multi-pass membrane protein</topology>
    </subcellularLocation>
    <subcellularLocation>
        <location evidence="1">Membrane</location>
        <topology evidence="1">Multi-pass membrane protein</topology>
    </subcellularLocation>
</comment>
<feature type="transmembrane region" description="Helical" evidence="11">
    <location>
        <begin position="151"/>
        <end position="169"/>
    </location>
</feature>
<evidence type="ECO:0000256" key="2">
    <source>
        <dbReference type="ARBA" id="ARBA00006810"/>
    </source>
</evidence>
<evidence type="ECO:0000256" key="6">
    <source>
        <dbReference type="ARBA" id="ARBA00022781"/>
    </source>
</evidence>
<evidence type="ECO:0000256" key="3">
    <source>
        <dbReference type="ARBA" id="ARBA00022448"/>
    </source>
</evidence>
<dbReference type="SUPFAM" id="SSF81336">
    <property type="entry name" value="F1F0 ATP synthase subunit A"/>
    <property type="match status" value="1"/>
</dbReference>
<dbReference type="PRINTS" id="PR00123">
    <property type="entry name" value="ATPASEA"/>
</dbReference>
<evidence type="ECO:0000256" key="1">
    <source>
        <dbReference type="ARBA" id="ARBA00004141"/>
    </source>
</evidence>
<keyword evidence="6 11" id="KW-0375">Hydrogen ion transport</keyword>
<organism evidence="14 15">
    <name type="scientific">Polaribacter filamentus</name>
    <dbReference type="NCBI Taxonomy" id="53483"/>
    <lineage>
        <taxon>Bacteria</taxon>
        <taxon>Pseudomonadati</taxon>
        <taxon>Bacteroidota</taxon>
        <taxon>Flavobacteriia</taxon>
        <taxon>Flavobacteriales</taxon>
        <taxon>Flavobacteriaceae</taxon>
    </lineage>
</organism>
<dbReference type="Proteomes" id="UP000239522">
    <property type="component" value="Unassembled WGS sequence"/>
</dbReference>
<proteinExistence type="inferred from homology"/>
<evidence type="ECO:0000256" key="13">
    <source>
        <dbReference type="SAM" id="SignalP"/>
    </source>
</evidence>
<keyword evidence="15" id="KW-1185">Reference proteome</keyword>
<evidence type="ECO:0000256" key="5">
    <source>
        <dbReference type="ARBA" id="ARBA00022692"/>
    </source>
</evidence>
<evidence type="ECO:0000256" key="9">
    <source>
        <dbReference type="ARBA" id="ARBA00023136"/>
    </source>
</evidence>